<proteinExistence type="predicted"/>
<name>A0ABQ7BQL8_BRACR</name>
<evidence type="ECO:0000256" key="1">
    <source>
        <dbReference type="SAM" id="MobiDB-lite"/>
    </source>
</evidence>
<organism evidence="2 3">
    <name type="scientific">Brassica cretica</name>
    <name type="common">Mustard</name>
    <dbReference type="NCBI Taxonomy" id="69181"/>
    <lineage>
        <taxon>Eukaryota</taxon>
        <taxon>Viridiplantae</taxon>
        <taxon>Streptophyta</taxon>
        <taxon>Embryophyta</taxon>
        <taxon>Tracheophyta</taxon>
        <taxon>Spermatophyta</taxon>
        <taxon>Magnoliopsida</taxon>
        <taxon>eudicotyledons</taxon>
        <taxon>Gunneridae</taxon>
        <taxon>Pentapetalae</taxon>
        <taxon>rosids</taxon>
        <taxon>malvids</taxon>
        <taxon>Brassicales</taxon>
        <taxon>Brassicaceae</taxon>
        <taxon>Brassiceae</taxon>
        <taxon>Brassica</taxon>
    </lineage>
</organism>
<comment type="caution">
    <text evidence="2">The sequence shown here is derived from an EMBL/GenBank/DDBJ whole genome shotgun (WGS) entry which is preliminary data.</text>
</comment>
<keyword evidence="3" id="KW-1185">Reference proteome</keyword>
<feature type="compositionally biased region" description="Polar residues" evidence="1">
    <location>
        <begin position="1"/>
        <end position="17"/>
    </location>
</feature>
<dbReference type="EMBL" id="QGKV02001507">
    <property type="protein sequence ID" value="KAF3534446.1"/>
    <property type="molecule type" value="Genomic_DNA"/>
</dbReference>
<protein>
    <submittedName>
        <fullName evidence="2">Uncharacterized protein</fullName>
    </submittedName>
</protein>
<feature type="compositionally biased region" description="Low complexity" evidence="1">
    <location>
        <begin position="18"/>
        <end position="27"/>
    </location>
</feature>
<feature type="compositionally biased region" description="Polar residues" evidence="1">
    <location>
        <begin position="118"/>
        <end position="127"/>
    </location>
</feature>
<gene>
    <name evidence="2" type="ORF">DY000_02039765</name>
</gene>
<accession>A0ABQ7BQL8</accession>
<feature type="compositionally biased region" description="Basic and acidic residues" evidence="1">
    <location>
        <begin position="58"/>
        <end position="115"/>
    </location>
</feature>
<sequence length="435" mass="49098">MVSHSEVWSSSQPAIRNSSSSKRSSVSFGLLKRNHEEKTTILNSSSSKRSPVFGLLINHEEEAARKTQEEKLREWRYNKRTAETIAKYERDQDKEAKKSQPERDKWKKPVNKEATRSYLGSRSNGVKPSSPKKAVQKPQSKPVVETPSAILEEDQEAKDIEPELSTVYVRAESKDGLGPIFDEEQEPFGRWTMDDDLGPIFDEENDHLDDDLGPIFDEEDDHLDDDLEPEAVSVLLAVQKVAEDVVDSGPEADLGKDLTTAYASGDILGSFFCDKLVQPFVCKEYDPVKLLRHDEGLQHFIFEPGEETRDQSNNNQSLAKKTAKVEQKNVGSFILEGPDLRTNPFKGGGDDATQISSYVSTRILRYEPAKQLIIVWLNGHFMGLIGLIHEVLDRDKLMGLMQNVETLCSIRNQCLDLSNKGPPRKYKPWSYSISL</sequence>
<reference evidence="2 3" key="1">
    <citation type="journal article" date="2020" name="BMC Genomics">
        <title>Intraspecific diversification of the crop wild relative Brassica cretica Lam. using demographic model selection.</title>
        <authorList>
            <person name="Kioukis A."/>
            <person name="Michalopoulou V.A."/>
            <person name="Briers L."/>
            <person name="Pirintsos S."/>
            <person name="Studholme D.J."/>
            <person name="Pavlidis P."/>
            <person name="Sarris P.F."/>
        </authorList>
    </citation>
    <scope>NUCLEOTIDE SEQUENCE [LARGE SCALE GENOMIC DNA]</scope>
    <source>
        <strain evidence="3">cv. PFS-1207/04</strain>
    </source>
</reference>
<feature type="compositionally biased region" description="Polar residues" evidence="1">
    <location>
        <begin position="40"/>
        <end position="49"/>
    </location>
</feature>
<feature type="region of interest" description="Disordered" evidence="1">
    <location>
        <begin position="1"/>
        <end position="159"/>
    </location>
</feature>
<dbReference type="Proteomes" id="UP000266723">
    <property type="component" value="Unassembled WGS sequence"/>
</dbReference>
<evidence type="ECO:0000313" key="3">
    <source>
        <dbReference type="Proteomes" id="UP000266723"/>
    </source>
</evidence>
<evidence type="ECO:0000313" key="2">
    <source>
        <dbReference type="EMBL" id="KAF3534446.1"/>
    </source>
</evidence>